<reference evidence="2" key="1">
    <citation type="submission" date="2020-09" db="EMBL/GenBank/DDBJ databases">
        <title>Secondary metabolite and genome analysis of marine Streptomyces chumphonensis KK1-2T.</title>
        <authorList>
            <person name="Phongsopitanun W."/>
            <person name="Kanchanasin P."/>
            <person name="Pittayakhajonwut P."/>
            <person name="Suwanborirux K."/>
            <person name="Tanasupawat S."/>
        </authorList>
    </citation>
    <scope>NUCLEOTIDE SEQUENCE</scope>
    <source>
        <strain evidence="2">KK1-2</strain>
    </source>
</reference>
<sequence length="60" mass="6002">MTNKAARAATASALAVGMVLGGGLLRDHAESSDGLHSARERGGDVAPRLARAGVDDTGWG</sequence>
<dbReference type="EMBL" id="JACXYU010000004">
    <property type="protein sequence ID" value="MBD3932026.1"/>
    <property type="molecule type" value="Genomic_DNA"/>
</dbReference>
<evidence type="ECO:0000256" key="1">
    <source>
        <dbReference type="SAM" id="MobiDB-lite"/>
    </source>
</evidence>
<name>A0A927ID82_9ACTN</name>
<evidence type="ECO:0000313" key="3">
    <source>
        <dbReference type="Proteomes" id="UP000632289"/>
    </source>
</evidence>
<dbReference type="RefSeq" id="WP_191209327.1">
    <property type="nucleotide sequence ID" value="NZ_BAABKL010000050.1"/>
</dbReference>
<protein>
    <submittedName>
        <fullName evidence="2">Uncharacterized protein</fullName>
    </submittedName>
</protein>
<dbReference type="Proteomes" id="UP000632289">
    <property type="component" value="Unassembled WGS sequence"/>
</dbReference>
<proteinExistence type="predicted"/>
<feature type="region of interest" description="Disordered" evidence="1">
    <location>
        <begin position="29"/>
        <end position="60"/>
    </location>
</feature>
<organism evidence="2 3">
    <name type="scientific">Streptomyces chumphonensis</name>
    <dbReference type="NCBI Taxonomy" id="1214925"/>
    <lineage>
        <taxon>Bacteria</taxon>
        <taxon>Bacillati</taxon>
        <taxon>Actinomycetota</taxon>
        <taxon>Actinomycetes</taxon>
        <taxon>Kitasatosporales</taxon>
        <taxon>Streptomycetaceae</taxon>
        <taxon>Streptomyces</taxon>
    </lineage>
</organism>
<keyword evidence="3" id="KW-1185">Reference proteome</keyword>
<dbReference type="AlphaFoldDB" id="A0A927ID82"/>
<comment type="caution">
    <text evidence="2">The sequence shown here is derived from an EMBL/GenBank/DDBJ whole genome shotgun (WGS) entry which is preliminary data.</text>
</comment>
<gene>
    <name evidence="2" type="ORF">IF129_10715</name>
</gene>
<accession>A0A927ID82</accession>
<evidence type="ECO:0000313" key="2">
    <source>
        <dbReference type="EMBL" id="MBD3932026.1"/>
    </source>
</evidence>
<feature type="compositionally biased region" description="Basic and acidic residues" evidence="1">
    <location>
        <begin position="29"/>
        <end position="43"/>
    </location>
</feature>